<dbReference type="SMART" id="SM00327">
    <property type="entry name" value="VWA"/>
    <property type="match status" value="9"/>
</dbReference>
<dbReference type="InterPro" id="IPR050525">
    <property type="entry name" value="ECM_Assembly_Org"/>
</dbReference>
<feature type="compositionally biased region" description="Basic and acidic residues" evidence="13">
    <location>
        <begin position="1503"/>
        <end position="1513"/>
    </location>
</feature>
<reference evidence="15" key="2">
    <citation type="submission" date="2025-08" db="UniProtKB">
        <authorList>
            <consortium name="Ensembl"/>
        </authorList>
    </citation>
    <scope>IDENTIFICATION</scope>
</reference>
<dbReference type="FunFam" id="3.40.50.410:FF:000003">
    <property type="entry name" value="Collagen type VI alpha 3 chain"/>
    <property type="match status" value="2"/>
</dbReference>
<evidence type="ECO:0000256" key="8">
    <source>
        <dbReference type="ARBA" id="ARBA00023180"/>
    </source>
</evidence>
<evidence type="ECO:0000256" key="11">
    <source>
        <dbReference type="ARBA" id="ARBA00044000"/>
    </source>
</evidence>
<feature type="domain" description="VWFA" evidence="14">
    <location>
        <begin position="430"/>
        <end position="602"/>
    </location>
</feature>
<keyword evidence="7" id="KW-0176">Collagen</keyword>
<evidence type="ECO:0000259" key="14">
    <source>
        <dbReference type="PROSITE" id="PS50234"/>
    </source>
</evidence>
<feature type="domain" description="VWFA" evidence="14">
    <location>
        <begin position="34"/>
        <end position="206"/>
    </location>
</feature>
<feature type="region of interest" description="Disordered" evidence="13">
    <location>
        <begin position="1418"/>
        <end position="1454"/>
    </location>
</feature>
<evidence type="ECO:0000256" key="10">
    <source>
        <dbReference type="ARBA" id="ARBA00043858"/>
    </source>
</evidence>
<keyword evidence="9" id="KW-0379">Hydroxylation</keyword>
<dbReference type="Gene3D" id="3.40.50.410">
    <property type="entry name" value="von Willebrand factor, type A domain"/>
    <property type="match status" value="8"/>
</dbReference>
<evidence type="ECO:0000256" key="12">
    <source>
        <dbReference type="ARBA" id="ARBA00064901"/>
    </source>
</evidence>
<dbReference type="GO" id="GO:0005589">
    <property type="term" value="C:collagen type VI trimer"/>
    <property type="evidence" value="ECO:0007669"/>
    <property type="project" value="UniProtKB-ARBA"/>
</dbReference>
<evidence type="ECO:0000313" key="16">
    <source>
        <dbReference type="Proteomes" id="UP000694411"/>
    </source>
</evidence>
<feature type="region of interest" description="Disordered" evidence="13">
    <location>
        <begin position="1495"/>
        <end position="1535"/>
    </location>
</feature>
<evidence type="ECO:0000256" key="1">
    <source>
        <dbReference type="ARBA" id="ARBA00004498"/>
    </source>
</evidence>
<dbReference type="GO" id="GO:0007155">
    <property type="term" value="P:cell adhesion"/>
    <property type="evidence" value="ECO:0007669"/>
    <property type="project" value="UniProtKB-KW"/>
</dbReference>
<dbReference type="PANTHER" id="PTHR24020">
    <property type="entry name" value="COLLAGEN ALPHA"/>
    <property type="match status" value="1"/>
</dbReference>
<feature type="domain" description="VWFA" evidence="14">
    <location>
        <begin position="1677"/>
        <end position="1830"/>
    </location>
</feature>
<comment type="subcellular location">
    <subcellularLocation>
        <location evidence="1">Secreted</location>
        <location evidence="1">Extracellular space</location>
        <location evidence="1">Extracellular matrix</location>
    </subcellularLocation>
</comment>
<comment type="similarity">
    <text evidence="11">Belongs to the type VI collagen family.</text>
</comment>
<proteinExistence type="inferred from homology"/>
<dbReference type="Ensembl" id="ENSTGET00000023150.1">
    <property type="protein sequence ID" value="ENSTGEP00000019449.1"/>
    <property type="gene ID" value="ENSTGEG00000015650.1"/>
</dbReference>
<evidence type="ECO:0000313" key="15">
    <source>
        <dbReference type="Ensembl" id="ENSTGEP00000019449.1"/>
    </source>
</evidence>
<evidence type="ECO:0000256" key="2">
    <source>
        <dbReference type="ARBA" id="ARBA00022525"/>
    </source>
</evidence>
<dbReference type="SUPFAM" id="SSF53300">
    <property type="entry name" value="vWA-like"/>
    <property type="match status" value="9"/>
</dbReference>
<evidence type="ECO:0000256" key="6">
    <source>
        <dbReference type="ARBA" id="ARBA00022889"/>
    </source>
</evidence>
<dbReference type="FunFam" id="3.40.50.410:FF:000004">
    <property type="entry name" value="collagen alpha-6(VI) chain"/>
    <property type="match status" value="4"/>
</dbReference>
<dbReference type="InterPro" id="IPR008160">
    <property type="entry name" value="Collagen"/>
</dbReference>
<dbReference type="PROSITE" id="PS50234">
    <property type="entry name" value="VWFA"/>
    <property type="match status" value="8"/>
</dbReference>
<reference evidence="15" key="3">
    <citation type="submission" date="2025-09" db="UniProtKB">
        <authorList>
            <consortium name="Ensembl"/>
        </authorList>
    </citation>
    <scope>IDENTIFICATION</scope>
</reference>
<feature type="compositionally biased region" description="Basic and acidic residues" evidence="13">
    <location>
        <begin position="2181"/>
        <end position="2190"/>
    </location>
</feature>
<dbReference type="Proteomes" id="UP000694411">
    <property type="component" value="Chromosome 2"/>
</dbReference>
<keyword evidence="6" id="KW-0130">Cell adhesion</keyword>
<comment type="subunit">
    <text evidence="12">Trimers composed of three different chains: alpha-1(VI), alpha-2(VI), and alpha-3(VI) or alpha-5(VI) or alpha-6(VI).</text>
</comment>
<protein>
    <recommendedName>
        <fullName evidence="14">VWFA domain-containing protein</fullName>
    </recommendedName>
</protein>
<feature type="region of interest" description="Disordered" evidence="13">
    <location>
        <begin position="2176"/>
        <end position="2196"/>
    </location>
</feature>
<feature type="domain" description="VWFA" evidence="14">
    <location>
        <begin position="841"/>
        <end position="1010"/>
    </location>
</feature>
<dbReference type="InterPro" id="IPR002035">
    <property type="entry name" value="VWF_A"/>
</dbReference>
<feature type="domain" description="VWFA" evidence="14">
    <location>
        <begin position="235"/>
        <end position="413"/>
    </location>
</feature>
<keyword evidence="8" id="KW-0325">Glycoprotein</keyword>
<evidence type="ECO:0000256" key="7">
    <source>
        <dbReference type="ARBA" id="ARBA00023119"/>
    </source>
</evidence>
<evidence type="ECO:0000256" key="9">
    <source>
        <dbReference type="ARBA" id="ARBA00023278"/>
    </source>
</evidence>
<evidence type="ECO:0000256" key="3">
    <source>
        <dbReference type="ARBA" id="ARBA00022530"/>
    </source>
</evidence>
<reference evidence="15" key="1">
    <citation type="submission" date="2018-05" db="EMBL/GenBank/DDBJ databases">
        <title>Whole genome of Theropithecus gelada.</title>
        <authorList>
            <person name="Chiou K.L."/>
            <person name="Snyder-Mackler N."/>
        </authorList>
    </citation>
    <scope>NUCLEOTIDE SEQUENCE [LARGE SCALE GENOMIC DNA]</scope>
</reference>
<keyword evidence="2" id="KW-0964">Secreted</keyword>
<sequence length="2216" mass="246082">METWKIFWGIILLETGFGFIKSQSIVCREASLGDVVFLVDANINPQHARSVRNFLYILVNSFNVSSKTIRVGLAQYSDVPHSEFLLSTYHRKADVLRHIRQFKFKPGGKKMGLALKFILDHHFQEASGSRASQGVPQIAVVISSGPVEDHVHGPAEALRRAGILLYAIGVRDAVWAELREIASSPQENFTSFVPYFPGLSNLAQKLRQELCDMLAKAAARVDHVSPVCREAALADIVFLVDSSTSIGPQNFQKVKNFLYSVVLGLDISSDHVRVGLAQYNDNIYPAFQLNQHPLKSMVLEQIQNLPYRTGGTNTGSALEFIRTNYLTEESGSRAKDRVPQIVILVTDGESNDEVQEVADRLKEDGVVVYVVGVNVQDVQELQKIASEPFEKFLFNTENFNILQDFSGSILQTLCSAVEGKIKEFIKAYADVVFLADTSQDTSRASFQRMQNFLSRVVGMLEVGRDKYQIGLAQYGDQGHTEFLLNTYKNQKEMIAHIHERFVPLGGSRRTGKALQYLLQTFFQEEAGSRYLQGIPQYAVVINSGKSKDEVQDAAQRLREKGVKVMSVGVQDFDRRELEGMGSPDLVYDMQREDEVRNIVEDMNVVIQGTGQQQHRITIVQKEACTTAIRADLVFLIEEFSRVRQPNFQQVVNFLKTTVSSLSIHPDTVRFGLVFYSEEPRLEFSLDTFQNPAKILEHLDKLTYRERRGRTKTGAALDFLRNEVFIQEKGSRSNHGVQQIAVVITEGFSQDSVSRPASHLRRAGITIYAVGTQNVSESKDLEKIASYPHWKYSVPLESFLQLSIVRSKLISQICSEMVDSKVSFRGMSYPLQEGCVHIEKADIYFLIDGSGSINPEDFLEMKAFMKEVIKMFQIGPNRVRFGVIQYSDKIQSQFILSQYPSVAELKVAIDNIQQGGGGTETGKALNNMTQVFADTGRINVARYLIVITDGKSSDPVAEAAEGLRKNGVIIYAIGVREANIDELKEIAKDKIFFVYEFDLLKDIQKEVVQDICSSEACKTSKADIIFLIDGSESISPEDFEKMKRFVASMVNQSNIGTDGIQIGLLQFSSIPQEEFRLNQYSSKVDIYSAIFDVQQMRDGTRTGKALNFTLPFFDSSKGGRPSVQQYLIVITDGVAQDNVIIPAKALRDKNIIIFAIGVGEAKKSQLLEITNDEDKVYHDVNFEALQNLEKEILSKVCDPQGCNLDLSVGIDISTHSKQVQQKLQELLPELMQQLTLLSNISCGIPDQINPRFRYLVPGSNGKLIFDSGFEKYSYEIIQKFLVHQAAKNNNMDVNFLQSLGDNAIHLSSAKVKVLLVFTDGLDDDLKRLKKTSEFLHSRGFSGLLIIGLEGVHKLEELQELEFGRGFAYKQPLSITLQSLPSVLLKQLDTVVERTCCNIYAKCFGEDGYRGDYGSSGRKGEKGFDGLPGHPGEEGRYGERGPQGLPGLRGEEGCPGMRGPKVSVTLSCGILSLSWLHPLSLRKTIILQHSYGVLGLTGPPGQPGERGEPGLRGDPGDPGTNSYVQGPKGEKGRRGHQVRWSVSLGGYMGTDASWGRRLGHSGRISIKNQRASLWESTGELGDAGERGPQGRQGPRGQPVSPGERGFPGYPGVQGEDGDPGQQGEKGAKGIRGKRGNAGFPGLVGTLGYQGPPGQMVTCTLLFPFVFNCCISKCPVFPTEVAFALDMSNDVSPLDFERMRNILLSLLMKIEISDSNCPTGARVAIVSYSAKTNYLVRFSDYKEKAALLEAVRNIPLEHSSGRRNLGATMRFLARHVFKRVRSGLLMRKVAVFFQAGWAYDAASINTATLELAAADIIPAVITFTKGHNLPDTLLMDGTNRFYLFIWETERQQDVEHVAHCILCYDKCRPDPECPAGAPGPQEVDVDLVFLVDSSYGVDADLYRGSLSLVDAALEDLEVAEQPSASHRGARVALVMHTTPNFWPGVGRRPVLEGFRLTTFSNRKQMQRLVREAAARPLQGTPALGHALEWTLENVLLAAPLPRRAQVLFAIMASETSSWDREKLWTLTLEAKCKGITLFVLALGPGVGTHELAELAELVSAPSEQHLLRLQGVSEPEVNYARGFTRAFLTLLKSGTNQYPPSELTKECGGLHRGDTLLQLVTPVNRLPRHQFGMPGLADDLEALEATGIFLEEKRKDMTTSITQQEVLENYENNKYDIEENEQETPAKQKETGKEINAGTTYGKNQTTFWPLSWINFFHF</sequence>
<evidence type="ECO:0000256" key="13">
    <source>
        <dbReference type="SAM" id="MobiDB-lite"/>
    </source>
</evidence>
<organism evidence="15 16">
    <name type="scientific">Theropithecus gelada</name>
    <name type="common">Gelada baboon</name>
    <dbReference type="NCBI Taxonomy" id="9565"/>
    <lineage>
        <taxon>Eukaryota</taxon>
        <taxon>Metazoa</taxon>
        <taxon>Chordata</taxon>
        <taxon>Craniata</taxon>
        <taxon>Vertebrata</taxon>
        <taxon>Euteleostomi</taxon>
        <taxon>Mammalia</taxon>
        <taxon>Eutheria</taxon>
        <taxon>Euarchontoglires</taxon>
        <taxon>Primates</taxon>
        <taxon>Haplorrhini</taxon>
        <taxon>Catarrhini</taxon>
        <taxon>Cercopithecidae</taxon>
        <taxon>Cercopithecinae</taxon>
        <taxon>Theropithecus</taxon>
    </lineage>
</organism>
<dbReference type="FunFam" id="3.40.50.410:FF:000016">
    <property type="entry name" value="Collagen type VI alpha 3 chain"/>
    <property type="match status" value="1"/>
</dbReference>
<dbReference type="CDD" id="cd01472">
    <property type="entry name" value="vWA_collagen"/>
    <property type="match status" value="2"/>
</dbReference>
<dbReference type="InterPro" id="IPR036465">
    <property type="entry name" value="vWFA_dom_sf"/>
</dbReference>
<feature type="region of interest" description="Disordered" evidence="13">
    <location>
        <begin position="1576"/>
        <end position="1632"/>
    </location>
</feature>
<feature type="domain" description="VWFA" evidence="14">
    <location>
        <begin position="1883"/>
        <end position="2084"/>
    </location>
</feature>
<keyword evidence="3" id="KW-0272">Extracellular matrix</keyword>
<feature type="compositionally biased region" description="Low complexity" evidence="13">
    <location>
        <begin position="1587"/>
        <end position="1596"/>
    </location>
</feature>
<dbReference type="Pfam" id="PF00092">
    <property type="entry name" value="VWA"/>
    <property type="match status" value="8"/>
</dbReference>
<dbReference type="PANTHER" id="PTHR24020:SF86">
    <property type="entry name" value="COLLAGEN, TYPE VI, ALPHA 4"/>
    <property type="match status" value="1"/>
</dbReference>
<evidence type="ECO:0000256" key="4">
    <source>
        <dbReference type="ARBA" id="ARBA00022729"/>
    </source>
</evidence>
<accession>A0A8D2FFW6</accession>
<keyword evidence="4" id="KW-0732">Signal</keyword>
<comment type="function">
    <text evidence="10">Collagen VI acts as a cell-binding protein.</text>
</comment>
<evidence type="ECO:0000256" key="5">
    <source>
        <dbReference type="ARBA" id="ARBA00022737"/>
    </source>
</evidence>
<dbReference type="CDD" id="cd01450">
    <property type="entry name" value="vWFA_subfamily_ECM"/>
    <property type="match status" value="3"/>
</dbReference>
<dbReference type="PRINTS" id="PR00453">
    <property type="entry name" value="VWFADOMAIN"/>
</dbReference>
<feature type="domain" description="VWFA" evidence="14">
    <location>
        <begin position="631"/>
        <end position="812"/>
    </location>
</feature>
<keyword evidence="5" id="KW-0677">Repeat</keyword>
<feature type="domain" description="VWFA" evidence="14">
    <location>
        <begin position="1022"/>
        <end position="1191"/>
    </location>
</feature>
<dbReference type="Pfam" id="PF01391">
    <property type="entry name" value="Collagen"/>
    <property type="match status" value="2"/>
</dbReference>
<keyword evidence="16" id="KW-1185">Reference proteome</keyword>
<dbReference type="FunFam" id="3.40.50.410:FF:000021">
    <property type="entry name" value="Collagen, type VI, alpha 3"/>
    <property type="match status" value="1"/>
</dbReference>
<name>A0A8D2FFW6_THEGE</name>